<dbReference type="PROSITE" id="PS51186">
    <property type="entry name" value="GNAT"/>
    <property type="match status" value="1"/>
</dbReference>
<keyword evidence="3" id="KW-1185">Reference proteome</keyword>
<dbReference type="Gene3D" id="3.40.630.30">
    <property type="match status" value="1"/>
</dbReference>
<dbReference type="EC" id="2.3.-.-" evidence="2"/>
<feature type="domain" description="N-acetyltransferase" evidence="1">
    <location>
        <begin position="1"/>
        <end position="164"/>
    </location>
</feature>
<name>A0ABV6PIC8_9SPHN</name>
<dbReference type="RefSeq" id="WP_379480312.1">
    <property type="nucleotide sequence ID" value="NZ_JBHLTL010000001.1"/>
</dbReference>
<dbReference type="Proteomes" id="UP001589943">
    <property type="component" value="Unassembled WGS sequence"/>
</dbReference>
<dbReference type="Pfam" id="PF13420">
    <property type="entry name" value="Acetyltransf_4"/>
    <property type="match status" value="1"/>
</dbReference>
<evidence type="ECO:0000259" key="1">
    <source>
        <dbReference type="PROSITE" id="PS51186"/>
    </source>
</evidence>
<organism evidence="2 3">
    <name type="scientific">Novosphingobium aquiterrae</name>
    <dbReference type="NCBI Taxonomy" id="624388"/>
    <lineage>
        <taxon>Bacteria</taxon>
        <taxon>Pseudomonadati</taxon>
        <taxon>Pseudomonadota</taxon>
        <taxon>Alphaproteobacteria</taxon>
        <taxon>Sphingomonadales</taxon>
        <taxon>Sphingomonadaceae</taxon>
        <taxon>Novosphingobium</taxon>
    </lineage>
</organism>
<comment type="caution">
    <text evidence="2">The sequence shown here is derived from an EMBL/GenBank/DDBJ whole genome shotgun (WGS) entry which is preliminary data.</text>
</comment>
<accession>A0ABV6PIC8</accession>
<proteinExistence type="predicted"/>
<dbReference type="InterPro" id="IPR000182">
    <property type="entry name" value="GNAT_dom"/>
</dbReference>
<evidence type="ECO:0000313" key="3">
    <source>
        <dbReference type="Proteomes" id="UP001589943"/>
    </source>
</evidence>
<evidence type="ECO:0000313" key="2">
    <source>
        <dbReference type="EMBL" id="MFC0588823.1"/>
    </source>
</evidence>
<keyword evidence="2" id="KW-0808">Transferase</keyword>
<gene>
    <name evidence="2" type="ORF">ACFFF7_05300</name>
</gene>
<protein>
    <submittedName>
        <fullName evidence="2">GNAT family N-acetyltransferase</fullName>
        <ecNumber evidence="2">2.3.-.-</ecNumber>
    </submittedName>
</protein>
<sequence>MQIAPARPSDAPAMAEIYAHHVLHGTATYETVPPTNQEMAGRLARISTAGWPWLVACDDAGAMLGYAYASQFRDRPAYRFACENSIYIRHNCRGQGIGKALLLALMEAARTCGFRQMIAVIGGAEPASVALHAACGFIHAGRLQAIGRKQGRWLDNVYMQAALGEGAATAPGVEPQ</sequence>
<dbReference type="InterPro" id="IPR016181">
    <property type="entry name" value="Acyl_CoA_acyltransferase"/>
</dbReference>
<dbReference type="GO" id="GO:0016746">
    <property type="term" value="F:acyltransferase activity"/>
    <property type="evidence" value="ECO:0007669"/>
    <property type="project" value="UniProtKB-KW"/>
</dbReference>
<dbReference type="SUPFAM" id="SSF55729">
    <property type="entry name" value="Acyl-CoA N-acyltransferases (Nat)"/>
    <property type="match status" value="1"/>
</dbReference>
<keyword evidence="2" id="KW-0012">Acyltransferase</keyword>
<dbReference type="PANTHER" id="PTHR43072">
    <property type="entry name" value="N-ACETYLTRANSFERASE"/>
    <property type="match status" value="1"/>
</dbReference>
<reference evidence="2 3" key="1">
    <citation type="submission" date="2024-09" db="EMBL/GenBank/DDBJ databases">
        <authorList>
            <person name="Sun Q."/>
            <person name="Mori K."/>
        </authorList>
    </citation>
    <scope>NUCLEOTIDE SEQUENCE [LARGE SCALE GENOMIC DNA]</scope>
    <source>
        <strain evidence="2 3">NCAIM B.02537</strain>
    </source>
</reference>
<dbReference type="PANTHER" id="PTHR43072:SF8">
    <property type="entry name" value="ACYLTRANSFERASE FABY-RELATED"/>
    <property type="match status" value="1"/>
</dbReference>
<dbReference type="EMBL" id="JBHLTL010000001">
    <property type="protein sequence ID" value="MFC0588823.1"/>
    <property type="molecule type" value="Genomic_DNA"/>
</dbReference>